<evidence type="ECO:0000313" key="1">
    <source>
        <dbReference type="EMBL" id="ADV13511.1"/>
    </source>
</evidence>
<dbReference type="EMBL" id="CP002447">
    <property type="protein sequence ID" value="ADV13511.1"/>
    <property type="molecule type" value="Genomic_DNA"/>
</dbReference>
<dbReference type="Proteomes" id="UP000007471">
    <property type="component" value="Chromosome"/>
</dbReference>
<accession>E8TGC0</accession>
<reference evidence="2" key="1">
    <citation type="submission" date="2011-01" db="EMBL/GenBank/DDBJ databases">
        <title>Complete sequence of chromosome of Mesorhizobium ciceri bv. biserrulae WSM1271.</title>
        <authorList>
            <person name="Lucas S."/>
            <person name="Copeland A."/>
            <person name="Lapidus A."/>
            <person name="Cheng J.-F."/>
            <person name="Goodwin L."/>
            <person name="Pitluck S."/>
            <person name="Teshima H."/>
            <person name="Detter J.C."/>
            <person name="Han C."/>
            <person name="Tapia R."/>
            <person name="Land M."/>
            <person name="Hauser L."/>
            <person name="Kyrpides N."/>
            <person name="Ivanova N."/>
            <person name="Nandasena K."/>
            <person name="Reeve W.G."/>
            <person name="Howieson J.G."/>
            <person name="O'Hara G."/>
            <person name="Tiwari R.P."/>
            <person name="Woyke T."/>
        </authorList>
    </citation>
    <scope>NUCLEOTIDE SEQUENCE [LARGE SCALE GENOMIC DNA]</scope>
    <source>
        <strain evidence="2">HAMBI 2942 / LMG 23838 / WSM1271</strain>
    </source>
</reference>
<evidence type="ECO:0000313" key="2">
    <source>
        <dbReference type="Proteomes" id="UP000007471"/>
    </source>
</evidence>
<dbReference type="AlphaFoldDB" id="E8TGC0"/>
<protein>
    <submittedName>
        <fullName evidence="1">Hydrogenase 4 subunit B</fullName>
    </submittedName>
</protein>
<organism evidence="1 2">
    <name type="scientific">Mesorhizobium ciceri biovar biserrulae (strain HAMBI 2942 / LMG 23838 / WSM1271)</name>
    <dbReference type="NCBI Taxonomy" id="765698"/>
    <lineage>
        <taxon>Bacteria</taxon>
        <taxon>Pseudomonadati</taxon>
        <taxon>Pseudomonadota</taxon>
        <taxon>Alphaproteobacteria</taxon>
        <taxon>Hyphomicrobiales</taxon>
        <taxon>Phyllobacteriaceae</taxon>
        <taxon>Mesorhizobium</taxon>
    </lineage>
</organism>
<gene>
    <name evidence="1" type="ordered locus">Mesci_4401</name>
</gene>
<dbReference type="KEGG" id="mci:Mesci_4401"/>
<proteinExistence type="predicted"/>
<dbReference type="HOGENOM" id="CLU_3357031_0_0_5"/>
<name>E8TGC0_MESCW</name>
<sequence>MAAIGQGGVWAGPEPGTSIPGLPKIVFHYHLFLNSI</sequence>
<dbReference type="STRING" id="765698.Mesci_4401"/>